<dbReference type="PANTHER" id="PTHR43772:SF2">
    <property type="entry name" value="PUTATIVE (AFU_ORTHOLOGUE AFUA_2G04480)-RELATED"/>
    <property type="match status" value="1"/>
</dbReference>
<dbReference type="CDD" id="cd04084">
    <property type="entry name" value="CBM6_xylanase-like"/>
    <property type="match status" value="1"/>
</dbReference>
<dbReference type="InterPro" id="IPR052176">
    <property type="entry name" value="Glycosyl_Hydrlase_43_Enz"/>
</dbReference>
<comment type="similarity">
    <text evidence="1 7">Belongs to the glycosyl hydrolase 43 family.</text>
</comment>
<gene>
    <name evidence="10" type="ORF">LXT13_05030</name>
</gene>
<keyword evidence="11" id="KW-1185">Reference proteome</keyword>
<dbReference type="InterPro" id="IPR008979">
    <property type="entry name" value="Galactose-bd-like_sf"/>
</dbReference>
<feature type="chain" id="PRO_5046899336" evidence="8">
    <location>
        <begin position="25"/>
        <end position="456"/>
    </location>
</feature>
<dbReference type="Gene3D" id="2.60.120.260">
    <property type="entry name" value="Galactose-binding domain-like"/>
    <property type="match status" value="1"/>
</dbReference>
<evidence type="ECO:0000313" key="10">
    <source>
        <dbReference type="EMBL" id="MCE4553811.1"/>
    </source>
</evidence>
<keyword evidence="6 7" id="KW-0326">Glycosidase</keyword>
<dbReference type="Gene3D" id="2.115.10.20">
    <property type="entry name" value="Glycosyl hydrolase domain, family 43"/>
    <property type="match status" value="1"/>
</dbReference>
<keyword evidence="3 8" id="KW-0732">Signal</keyword>
<dbReference type="Proteomes" id="UP001200741">
    <property type="component" value="Unassembled WGS sequence"/>
</dbReference>
<dbReference type="Pfam" id="PF03422">
    <property type="entry name" value="CBM_6"/>
    <property type="match status" value="1"/>
</dbReference>
<dbReference type="InterPro" id="IPR006710">
    <property type="entry name" value="Glyco_hydro_43"/>
</dbReference>
<feature type="signal peptide" evidence="8">
    <location>
        <begin position="1"/>
        <end position="24"/>
    </location>
</feature>
<keyword evidence="2" id="KW-0858">Xylan degradation</keyword>
<keyword evidence="2" id="KW-0624">Polysaccharide degradation</keyword>
<dbReference type="Pfam" id="PF04616">
    <property type="entry name" value="Glyco_hydro_43"/>
    <property type="match status" value="1"/>
</dbReference>
<evidence type="ECO:0000259" key="9">
    <source>
        <dbReference type="PROSITE" id="PS51175"/>
    </source>
</evidence>
<evidence type="ECO:0000256" key="7">
    <source>
        <dbReference type="RuleBase" id="RU361187"/>
    </source>
</evidence>
<dbReference type="RefSeq" id="WP_233370523.1">
    <property type="nucleotide sequence ID" value="NZ_JAJTWU010000002.1"/>
</dbReference>
<evidence type="ECO:0000256" key="8">
    <source>
        <dbReference type="SAM" id="SignalP"/>
    </source>
</evidence>
<evidence type="ECO:0000256" key="2">
    <source>
        <dbReference type="ARBA" id="ARBA00022651"/>
    </source>
</evidence>
<keyword evidence="5" id="KW-0119">Carbohydrate metabolism</keyword>
<dbReference type="EMBL" id="JAJTWU010000002">
    <property type="protein sequence ID" value="MCE4553811.1"/>
    <property type="molecule type" value="Genomic_DNA"/>
</dbReference>
<name>A0ABS8XLZ4_9BURK</name>
<evidence type="ECO:0000256" key="6">
    <source>
        <dbReference type="ARBA" id="ARBA00023295"/>
    </source>
</evidence>
<dbReference type="InterPro" id="IPR023296">
    <property type="entry name" value="Glyco_hydro_beta-prop_sf"/>
</dbReference>
<accession>A0ABS8XLZ4</accession>
<feature type="domain" description="CBM6" evidence="9">
    <location>
        <begin position="333"/>
        <end position="456"/>
    </location>
</feature>
<evidence type="ECO:0000256" key="1">
    <source>
        <dbReference type="ARBA" id="ARBA00009865"/>
    </source>
</evidence>
<dbReference type="InterPro" id="IPR005084">
    <property type="entry name" value="CBM6"/>
</dbReference>
<keyword evidence="4 7" id="KW-0378">Hydrolase</keyword>
<reference evidence="10 11" key="1">
    <citation type="submission" date="2021-12" db="EMBL/GenBank/DDBJ databases">
        <title>Genome seq of P8.</title>
        <authorList>
            <person name="Seo T."/>
        </authorList>
    </citation>
    <scope>NUCLEOTIDE SEQUENCE [LARGE SCALE GENOMIC DNA]</scope>
    <source>
        <strain evidence="10 11">P8</strain>
    </source>
</reference>
<dbReference type="SUPFAM" id="SSF75005">
    <property type="entry name" value="Arabinanase/levansucrase/invertase"/>
    <property type="match status" value="1"/>
</dbReference>
<dbReference type="SUPFAM" id="SSF49785">
    <property type="entry name" value="Galactose-binding domain-like"/>
    <property type="match status" value="1"/>
</dbReference>
<evidence type="ECO:0000256" key="4">
    <source>
        <dbReference type="ARBA" id="ARBA00022801"/>
    </source>
</evidence>
<comment type="caution">
    <text evidence="10">The sequence shown here is derived from an EMBL/GenBank/DDBJ whole genome shotgun (WGS) entry which is preliminary data.</text>
</comment>
<dbReference type="InterPro" id="IPR006584">
    <property type="entry name" value="Cellulose-bd_IV"/>
</dbReference>
<sequence>MPCSLRQLLALGFAAVLQTTPAWATNPLIMDQFTADPTARVFNGKVYVYPSHDIKAPPDYQGKPDWFVMPDYHVFSSDNLTDWKDHGVIVSQSGVDWVDPTAYAMWAPDCVYKDGKYYFYFPAIAKKDANAGGDNKRPEFRIGVAVADKPEGPFKPLSTYIPGVRGIDPNVLIDKDGTAYLYYSAGRIYVARLKPNMTEIDGEPRVIDNLPTQGLVEGPFAFERNGIYYLTYPHVAHKIERLEYAMSTSPLGPFKHAGVILDESESGCWTVHHSILDWQGQSYLFYHDRDLSPHFDKNRSIRADKLFFNPDGTIQKVIPTLRGVGLVRADGEIQIDRFSAKSTDGVAVSFLDDAHPQAGWKTTFSAEKSWVKFNDVDFGQGGQKSIQVRAKLGAASTLELHLDRPDGPLLGRVEIDKPGGWQTFVAPVSDMPRGVRDLVVTQARGAAVEVDWVRFR</sequence>
<dbReference type="PANTHER" id="PTHR43772">
    <property type="entry name" value="ENDO-1,4-BETA-XYLANASE"/>
    <property type="match status" value="1"/>
</dbReference>
<dbReference type="PROSITE" id="PS51175">
    <property type="entry name" value="CBM6"/>
    <property type="match status" value="1"/>
</dbReference>
<organism evidence="10 11">
    <name type="scientific">Pelomonas cellulosilytica</name>
    <dbReference type="NCBI Taxonomy" id="2906762"/>
    <lineage>
        <taxon>Bacteria</taxon>
        <taxon>Pseudomonadati</taxon>
        <taxon>Pseudomonadota</taxon>
        <taxon>Betaproteobacteria</taxon>
        <taxon>Burkholderiales</taxon>
        <taxon>Sphaerotilaceae</taxon>
        <taxon>Roseateles</taxon>
    </lineage>
</organism>
<evidence type="ECO:0000313" key="11">
    <source>
        <dbReference type="Proteomes" id="UP001200741"/>
    </source>
</evidence>
<dbReference type="SMART" id="SM00606">
    <property type="entry name" value="CBD_IV"/>
    <property type="match status" value="1"/>
</dbReference>
<proteinExistence type="inferred from homology"/>
<dbReference type="CDD" id="cd08990">
    <property type="entry name" value="GH43_AXH_like"/>
    <property type="match status" value="1"/>
</dbReference>
<evidence type="ECO:0000256" key="5">
    <source>
        <dbReference type="ARBA" id="ARBA00023277"/>
    </source>
</evidence>
<protein>
    <submittedName>
        <fullName evidence="10">Family 43 glycosylhydrolase</fullName>
    </submittedName>
</protein>
<evidence type="ECO:0000256" key="3">
    <source>
        <dbReference type="ARBA" id="ARBA00022729"/>
    </source>
</evidence>